<dbReference type="EMBL" id="OX459942">
    <property type="protein sequence ID" value="CAI9176275.1"/>
    <property type="molecule type" value="Genomic_DNA"/>
</dbReference>
<sequence>RHRTPSEDKGVLAPVCGSEDAGAHGSAGEDTQAPLCGRPRRRWAAWPGGLRVGSAKASHEEAPRGLSQGRQGLCEAQRCGRHSAREPWRTACASPSQRPGTGRSMLQLSAQAVTPISARSMGAHPGRTVRSAGGPRRASLRACVGPRLLRLPLGRPQGALWAGPRGLALHVGRRQTPQSGGGSWEGPDGERAGGGALLSAARGQLRGWLRRDVPFSANGQPRSMPFGSERSHFAHSPHLLGALILLIPPEIGGELKRKARSTGCGPGFCGARSPGAAPRGASPWLSPLSCVGGKRARRDRGEWGGLYLFKGCWQSWRRTPRRAHAARGPPTPARPRLAVGAPGRRELGVSGGLSCAAPTPGGRACAVGLDPPRSGVPPPGFQKGSHPPPWRRVPRGLGVTLQLISLHAIYHL</sequence>
<name>A0ABN8ZQM6_RANTA</name>
<protein>
    <submittedName>
        <fullName evidence="2">Uncharacterized protein</fullName>
    </submittedName>
</protein>
<dbReference type="Proteomes" id="UP001176941">
    <property type="component" value="Chromosome 6"/>
</dbReference>
<keyword evidence="3" id="KW-1185">Reference proteome</keyword>
<gene>
    <name evidence="2" type="ORF">MRATA1EN1_LOCUS25237</name>
</gene>
<organism evidence="2 3">
    <name type="scientific">Rangifer tarandus platyrhynchus</name>
    <name type="common">Svalbard reindeer</name>
    <dbReference type="NCBI Taxonomy" id="3082113"/>
    <lineage>
        <taxon>Eukaryota</taxon>
        <taxon>Metazoa</taxon>
        <taxon>Chordata</taxon>
        <taxon>Craniata</taxon>
        <taxon>Vertebrata</taxon>
        <taxon>Euteleostomi</taxon>
        <taxon>Mammalia</taxon>
        <taxon>Eutheria</taxon>
        <taxon>Laurasiatheria</taxon>
        <taxon>Artiodactyla</taxon>
        <taxon>Ruminantia</taxon>
        <taxon>Pecora</taxon>
        <taxon>Cervidae</taxon>
        <taxon>Odocoileinae</taxon>
        <taxon>Rangifer</taxon>
    </lineage>
</organism>
<reference evidence="2" key="1">
    <citation type="submission" date="2023-04" db="EMBL/GenBank/DDBJ databases">
        <authorList>
            <consortium name="ELIXIR-Norway"/>
        </authorList>
    </citation>
    <scope>NUCLEOTIDE SEQUENCE [LARGE SCALE GENOMIC DNA]</scope>
</reference>
<feature type="region of interest" description="Disordered" evidence="1">
    <location>
        <begin position="1"/>
        <end position="38"/>
    </location>
</feature>
<proteinExistence type="predicted"/>
<evidence type="ECO:0000256" key="1">
    <source>
        <dbReference type="SAM" id="MobiDB-lite"/>
    </source>
</evidence>
<feature type="non-terminal residue" evidence="2">
    <location>
        <position position="412"/>
    </location>
</feature>
<evidence type="ECO:0000313" key="2">
    <source>
        <dbReference type="EMBL" id="CAI9176275.1"/>
    </source>
</evidence>
<accession>A0ABN8ZQM6</accession>
<evidence type="ECO:0000313" key="3">
    <source>
        <dbReference type="Proteomes" id="UP001176941"/>
    </source>
</evidence>
<feature type="compositionally biased region" description="Basic and acidic residues" evidence="1">
    <location>
        <begin position="1"/>
        <end position="10"/>
    </location>
</feature>